<sequence>MKENIKFVPGLNLLLAKDSKAMQVPLIMKYYIGPSFNLGLGPQFSIDMNNFPTVIKDYYNMFNIAAAAGLGYEFNN</sequence>
<gene>
    <name evidence="1" type="ORF">EIH08_08175</name>
</gene>
<evidence type="ECO:0000313" key="2">
    <source>
        <dbReference type="Proteomes" id="UP000282297"/>
    </source>
</evidence>
<dbReference type="Proteomes" id="UP000282297">
    <property type="component" value="Chromosome"/>
</dbReference>
<organism evidence="1 2">
    <name type="scientific">Chryseobacterium taklimakanense</name>
    <dbReference type="NCBI Taxonomy" id="536441"/>
    <lineage>
        <taxon>Bacteria</taxon>
        <taxon>Pseudomonadati</taxon>
        <taxon>Bacteroidota</taxon>
        <taxon>Flavobacteriia</taxon>
        <taxon>Flavobacteriales</taxon>
        <taxon>Weeksellaceae</taxon>
        <taxon>Chryseobacterium group</taxon>
        <taxon>Chryseobacterium</taxon>
    </lineage>
</organism>
<name>A0A3G8WHM9_9FLAO</name>
<evidence type="ECO:0000313" key="1">
    <source>
        <dbReference type="EMBL" id="AZI20690.1"/>
    </source>
</evidence>
<evidence type="ECO:0008006" key="3">
    <source>
        <dbReference type="Google" id="ProtNLM"/>
    </source>
</evidence>
<reference evidence="2" key="1">
    <citation type="submission" date="2018-11" db="EMBL/GenBank/DDBJ databases">
        <title>Proposal to divide the Flavobacteriaceae and reorganize its genera based on Amino Acid Identity values calculated from whole genome sequences.</title>
        <authorList>
            <person name="Nicholson A.C."/>
            <person name="Gulvik C.A."/>
            <person name="Whitney A.M."/>
            <person name="Humrighouse B.W."/>
            <person name="Bell M."/>
            <person name="Holmes B."/>
            <person name="Steigerwalt A.B."/>
            <person name="Villarma A."/>
            <person name="Sheth M."/>
            <person name="Batra D."/>
            <person name="Pryor J."/>
            <person name="Bernardet J.-F."/>
            <person name="Hugo C."/>
            <person name="Kampfer P."/>
            <person name="Newman J.D."/>
            <person name="McQuiston J.R."/>
        </authorList>
    </citation>
    <scope>NUCLEOTIDE SEQUENCE [LARGE SCALE GENOMIC DNA]</scope>
    <source>
        <strain evidence="2">H4753</strain>
    </source>
</reference>
<dbReference type="RefSeq" id="WP_124784878.1">
    <property type="nucleotide sequence ID" value="NZ_CP034171.1"/>
</dbReference>
<dbReference type="EMBL" id="CP034171">
    <property type="protein sequence ID" value="AZI20690.1"/>
    <property type="molecule type" value="Genomic_DNA"/>
</dbReference>
<accession>A0A3G8WHM9</accession>
<dbReference type="AlphaFoldDB" id="A0A3G8WHM9"/>
<protein>
    <recommendedName>
        <fullName evidence="3">Outer membrane protein beta-barrel domain-containing protein</fullName>
    </recommendedName>
</protein>
<proteinExistence type="predicted"/>